<evidence type="ECO:0000256" key="8">
    <source>
        <dbReference type="SAM" id="Phobius"/>
    </source>
</evidence>
<organism evidence="9 10">
    <name type="scientific">Peribacillus butanolivorans</name>
    <dbReference type="NCBI Taxonomy" id="421767"/>
    <lineage>
        <taxon>Bacteria</taxon>
        <taxon>Bacillati</taxon>
        <taxon>Bacillota</taxon>
        <taxon>Bacilli</taxon>
        <taxon>Bacillales</taxon>
        <taxon>Bacillaceae</taxon>
        <taxon>Peribacillus</taxon>
    </lineage>
</organism>
<comment type="similarity">
    <text evidence="2">Belongs to the amino acid-polyamine-organocation (APC) superfamily. Spore germination protein (SGP) (TC 2.A.3.9) family.</text>
</comment>
<keyword evidence="7 8" id="KW-0472">Membrane</keyword>
<evidence type="ECO:0000256" key="4">
    <source>
        <dbReference type="ARBA" id="ARBA00022544"/>
    </source>
</evidence>
<sequence length="367" mass="41926">MTKINSKSSLNILVLSVGLLNHVMIIPLVLEVAGRDAWLFAALIGLLSIAWGFLLYWILKKKKTEHLFPWLENRIGKRFTKLIFFFLVIYLITIILTTAKDMVDWINTTSLNQTPPFAIIIPFALICVALSYSNLRSIAINSAILLPFVIILGIFVATGNIPEKNYDFLFPLFEQGYFHGIKSMYYIANGYLELIIMILFQHHLSNGDSIKLKTVIGMMVIVTILILGPLTGAIVEFGPVLSNEMRYPAYEQWRLLTIGKYIAHTDFFSIYQWLSGAFIRISIAMFLIPDLLRVKTPLIKKGILMSLAIMMVIITIIPLSNIVFYDFLKNYYFQGTFFFLVTLILLFTVTAVIQPKRREVSDETIQK</sequence>
<feature type="transmembrane region" description="Helical" evidence="8">
    <location>
        <begin position="38"/>
        <end position="59"/>
    </location>
</feature>
<dbReference type="GO" id="GO:0016020">
    <property type="term" value="C:membrane"/>
    <property type="evidence" value="ECO:0007669"/>
    <property type="project" value="UniProtKB-SubCell"/>
</dbReference>
<feature type="transmembrane region" description="Helical" evidence="8">
    <location>
        <begin position="181"/>
        <end position="200"/>
    </location>
</feature>
<keyword evidence="3" id="KW-0813">Transport</keyword>
<dbReference type="NCBIfam" id="TIGR00912">
    <property type="entry name" value="2A0309"/>
    <property type="match status" value="1"/>
</dbReference>
<dbReference type="RefSeq" id="WP_098176326.1">
    <property type="nucleotide sequence ID" value="NZ_NUEQ01000025.1"/>
</dbReference>
<evidence type="ECO:0000256" key="5">
    <source>
        <dbReference type="ARBA" id="ARBA00022692"/>
    </source>
</evidence>
<feature type="transmembrane region" description="Helical" evidence="8">
    <location>
        <begin position="304"/>
        <end position="325"/>
    </location>
</feature>
<dbReference type="InterPro" id="IPR004761">
    <property type="entry name" value="Spore_GerAB"/>
</dbReference>
<accession>A0AAX0S1A0</accession>
<dbReference type="PANTHER" id="PTHR34975:SF2">
    <property type="entry name" value="SPORE GERMINATION PROTEIN A2"/>
    <property type="match status" value="1"/>
</dbReference>
<name>A0AAX0S1A0_9BACI</name>
<gene>
    <name evidence="9" type="ORF">CN689_14025</name>
</gene>
<proteinExistence type="inferred from homology"/>
<evidence type="ECO:0000256" key="7">
    <source>
        <dbReference type="ARBA" id="ARBA00023136"/>
    </source>
</evidence>
<keyword evidence="6 8" id="KW-1133">Transmembrane helix</keyword>
<dbReference type="AlphaFoldDB" id="A0AAX0S1A0"/>
<keyword evidence="4" id="KW-0309">Germination</keyword>
<feature type="transmembrane region" description="Helical" evidence="8">
    <location>
        <begin position="79"/>
        <end position="97"/>
    </location>
</feature>
<feature type="transmembrane region" description="Helical" evidence="8">
    <location>
        <begin position="331"/>
        <end position="353"/>
    </location>
</feature>
<dbReference type="EMBL" id="NUEQ01000025">
    <property type="protein sequence ID" value="PEJ32242.1"/>
    <property type="molecule type" value="Genomic_DNA"/>
</dbReference>
<feature type="transmembrane region" description="Helical" evidence="8">
    <location>
        <begin position="117"/>
        <end position="135"/>
    </location>
</feature>
<feature type="transmembrane region" description="Helical" evidence="8">
    <location>
        <begin position="212"/>
        <end position="235"/>
    </location>
</feature>
<dbReference type="PANTHER" id="PTHR34975">
    <property type="entry name" value="SPORE GERMINATION PROTEIN A2"/>
    <property type="match status" value="1"/>
</dbReference>
<reference evidence="9 10" key="1">
    <citation type="submission" date="2017-09" db="EMBL/GenBank/DDBJ databases">
        <title>Large-scale bioinformatics analysis of Bacillus genomes uncovers conserved roles of natural products in bacterial physiology.</title>
        <authorList>
            <consortium name="Agbiome Team Llc"/>
            <person name="Bleich R.M."/>
            <person name="Kirk G.J."/>
            <person name="Santa Maria K.C."/>
            <person name="Allen S.E."/>
            <person name="Farag S."/>
            <person name="Shank E.A."/>
            <person name="Bowers A."/>
        </authorList>
    </citation>
    <scope>NUCLEOTIDE SEQUENCE [LARGE SCALE GENOMIC DNA]</scope>
    <source>
        <strain evidence="9 10">AFS003229</strain>
    </source>
</reference>
<comment type="subcellular location">
    <subcellularLocation>
        <location evidence="1">Membrane</location>
        <topology evidence="1">Multi-pass membrane protein</topology>
    </subcellularLocation>
</comment>
<evidence type="ECO:0000256" key="3">
    <source>
        <dbReference type="ARBA" id="ARBA00022448"/>
    </source>
</evidence>
<evidence type="ECO:0000256" key="6">
    <source>
        <dbReference type="ARBA" id="ARBA00022989"/>
    </source>
</evidence>
<feature type="transmembrane region" description="Helical" evidence="8">
    <location>
        <begin position="270"/>
        <end position="292"/>
    </location>
</feature>
<evidence type="ECO:0000256" key="2">
    <source>
        <dbReference type="ARBA" id="ARBA00007998"/>
    </source>
</evidence>
<evidence type="ECO:0000313" key="10">
    <source>
        <dbReference type="Proteomes" id="UP000220106"/>
    </source>
</evidence>
<protein>
    <submittedName>
        <fullName evidence="9">Uncharacterized protein</fullName>
    </submittedName>
</protein>
<comment type="caution">
    <text evidence="9">The sequence shown here is derived from an EMBL/GenBank/DDBJ whole genome shotgun (WGS) entry which is preliminary data.</text>
</comment>
<keyword evidence="5 8" id="KW-0812">Transmembrane</keyword>
<evidence type="ECO:0000313" key="9">
    <source>
        <dbReference type="EMBL" id="PEJ32242.1"/>
    </source>
</evidence>
<evidence type="ECO:0000256" key="1">
    <source>
        <dbReference type="ARBA" id="ARBA00004141"/>
    </source>
</evidence>
<dbReference type="Proteomes" id="UP000220106">
    <property type="component" value="Unassembled WGS sequence"/>
</dbReference>
<dbReference type="Pfam" id="PF03845">
    <property type="entry name" value="Spore_permease"/>
    <property type="match status" value="1"/>
</dbReference>
<feature type="transmembrane region" description="Helical" evidence="8">
    <location>
        <begin position="142"/>
        <end position="161"/>
    </location>
</feature>
<feature type="transmembrane region" description="Helical" evidence="8">
    <location>
        <begin position="12"/>
        <end position="32"/>
    </location>
</feature>
<dbReference type="GO" id="GO:0009847">
    <property type="term" value="P:spore germination"/>
    <property type="evidence" value="ECO:0007669"/>
    <property type="project" value="InterPro"/>
</dbReference>